<reference evidence="1" key="1">
    <citation type="submission" date="2005-08" db="EMBL/GenBank/DDBJ databases">
        <title>Complete sequence of Chlorobium chlorochromatii CaD3.</title>
        <authorList>
            <person name="Copeland A."/>
            <person name="Lucas S."/>
            <person name="Lapidus A."/>
            <person name="Barry K."/>
            <person name="Detter J.C."/>
            <person name="Glavina T."/>
            <person name="Hammon N."/>
            <person name="Israni S."/>
            <person name="Pitluck S."/>
            <person name="Bryant D."/>
            <person name="Schmutz J."/>
            <person name="Larimer F."/>
            <person name="Land M."/>
            <person name="Kyrpides N."/>
            <person name="Ivanova N."/>
            <person name="Richardson P."/>
        </authorList>
    </citation>
    <scope>NUCLEOTIDE SEQUENCE [LARGE SCALE GENOMIC DNA]</scope>
    <source>
        <strain evidence="1">CaD3</strain>
    </source>
</reference>
<name>Q3ATK9_CHLCH</name>
<keyword evidence="1" id="KW-0456">Lyase</keyword>
<protein>
    <submittedName>
        <fullName evidence="1">Hydroxyneurosporene synthase</fullName>
        <ecNumber evidence="1">4.2.1.-</ecNumber>
    </submittedName>
</protein>
<dbReference type="HOGENOM" id="CLU_709360_0_0_10"/>
<dbReference type="GO" id="GO:0016829">
    <property type="term" value="F:lyase activity"/>
    <property type="evidence" value="ECO:0007669"/>
    <property type="project" value="UniProtKB-KW"/>
</dbReference>
<dbReference type="OrthoDB" id="5491608at2"/>
<accession>Q3ATK9</accession>
<dbReference type="EMBL" id="CP000108">
    <property type="protein sequence ID" value="ABB27666.1"/>
    <property type="molecule type" value="Genomic_DNA"/>
</dbReference>
<sequence>MNITTRPEEELWHNVSSAGAYEWWYFDAVDVESGISFVVIWFCGFPFSPSYATHYEQWKRGAINHPPHPSDYSAFSFQCYEQGQELINFIKESDRSAFSSNPSSVGVTFEQCSFTYQPDNDSYQLSIAFDFPARNRSVKASFCFAVQQRVALEQQDGNNGGKVPRHQWLLGAPYARVSGDMRLMNSGGQHLRTITVQGAHGYHDHNLGELPMQEYMKRWYWGRAFSSRYYLVYYLIFYRNTAYAPRFFVLLHDVELGSTTHYQPATLREEQLHHGLFAPLHSRQLFLSGNGASLTIEHHHPLDAGPFYLRFPATISLKQEGQAVITLQGISEFLNPQRLNSHFFRFFTRSRILRSNQPSLMYNVYNRFKQIVG</sequence>
<proteinExistence type="predicted"/>
<dbReference type="STRING" id="340177.Cag_0393"/>
<dbReference type="AlphaFoldDB" id="Q3ATK9"/>
<dbReference type="CDD" id="cd21471">
    <property type="entry name" value="CrtC-like"/>
    <property type="match status" value="1"/>
</dbReference>
<dbReference type="eggNOG" id="ENOG50333QK">
    <property type="taxonomic scope" value="Bacteria"/>
</dbReference>
<organism evidence="1">
    <name type="scientific">Chlorobium chlorochromatii (strain CaD3)</name>
    <dbReference type="NCBI Taxonomy" id="340177"/>
    <lineage>
        <taxon>Bacteria</taxon>
        <taxon>Pseudomonadati</taxon>
        <taxon>Chlorobiota</taxon>
        <taxon>Chlorobiia</taxon>
        <taxon>Chlorobiales</taxon>
        <taxon>Chlorobiaceae</taxon>
        <taxon>Chlorobium/Pelodictyon group</taxon>
        <taxon>Chlorobium</taxon>
    </lineage>
</organism>
<dbReference type="KEGG" id="cch:Cag_0393"/>
<dbReference type="EC" id="4.2.1.-" evidence="1"/>
<evidence type="ECO:0000313" key="1">
    <source>
        <dbReference type="EMBL" id="ABB27666.1"/>
    </source>
</evidence>
<gene>
    <name evidence="1" type="ordered locus">Cag_0393</name>
</gene>
<dbReference type="SUPFAM" id="SSF159245">
    <property type="entry name" value="AttH-like"/>
    <property type="match status" value="1"/>
</dbReference>